<accession>A0AAW4MZZ0</accession>
<dbReference type="EMBL" id="JAHOEI010000007">
    <property type="protein sequence ID" value="MBV3386820.1"/>
    <property type="molecule type" value="Genomic_DNA"/>
</dbReference>
<dbReference type="AlphaFoldDB" id="A0AAW4MZZ0"/>
<protein>
    <submittedName>
        <fullName evidence="1">Uncharacterized protein</fullName>
    </submittedName>
</protein>
<evidence type="ECO:0000313" key="1">
    <source>
        <dbReference type="EMBL" id="MBV3386820.1"/>
    </source>
</evidence>
<sequence>MKKYVVEIVEKITYEVPLDAASSEDAENAARRLYDLGCLENGELESVSFDVEEKEGE</sequence>
<dbReference type="RefSeq" id="WP_217743972.1">
    <property type="nucleotide sequence ID" value="NZ_JAHOEI010000007.1"/>
</dbReference>
<organism evidence="1 2">
    <name type="scientific">Segatella copri</name>
    <dbReference type="NCBI Taxonomy" id="165179"/>
    <lineage>
        <taxon>Bacteria</taxon>
        <taxon>Pseudomonadati</taxon>
        <taxon>Bacteroidota</taxon>
        <taxon>Bacteroidia</taxon>
        <taxon>Bacteroidales</taxon>
        <taxon>Prevotellaceae</taxon>
        <taxon>Segatella</taxon>
    </lineage>
</organism>
<gene>
    <name evidence="1" type="ORF">KSW82_03580</name>
</gene>
<proteinExistence type="predicted"/>
<comment type="caution">
    <text evidence="1">The sequence shown here is derived from an EMBL/GenBank/DDBJ whole genome shotgun (WGS) entry which is preliminary data.</text>
</comment>
<name>A0AAW4MZZ0_9BACT</name>
<dbReference type="Proteomes" id="UP001196765">
    <property type="component" value="Unassembled WGS sequence"/>
</dbReference>
<evidence type="ECO:0000313" key="2">
    <source>
        <dbReference type="Proteomes" id="UP001196765"/>
    </source>
</evidence>
<reference evidence="1" key="1">
    <citation type="submission" date="2021-06" db="EMBL/GenBank/DDBJ databases">
        <title>Collection of gut derived symbiotic bacterial strains cultured from healthy donors.</title>
        <authorList>
            <person name="Lin H."/>
            <person name="Littmann E."/>
            <person name="Pamer E.G."/>
        </authorList>
    </citation>
    <scope>NUCLEOTIDE SEQUENCE</scope>
    <source>
        <strain evidence="1">MSK.21.74</strain>
    </source>
</reference>